<accession>A0ABU2WLR8</accession>
<dbReference type="PROSITE" id="PS51885">
    <property type="entry name" value="NEPRILYSIN"/>
    <property type="match status" value="1"/>
</dbReference>
<organism evidence="11 12">
    <name type="scientific">Banduia mediterranea</name>
    <dbReference type="NCBI Taxonomy" id="3075609"/>
    <lineage>
        <taxon>Bacteria</taxon>
        <taxon>Pseudomonadati</taxon>
        <taxon>Pseudomonadota</taxon>
        <taxon>Gammaproteobacteria</taxon>
        <taxon>Nevskiales</taxon>
        <taxon>Algiphilaceae</taxon>
        <taxon>Banduia</taxon>
    </lineage>
</organism>
<keyword evidence="3" id="KW-0645">Protease</keyword>
<feature type="chain" id="PRO_5045685638" evidence="8">
    <location>
        <begin position="25"/>
        <end position="686"/>
    </location>
</feature>
<evidence type="ECO:0000256" key="3">
    <source>
        <dbReference type="ARBA" id="ARBA00022670"/>
    </source>
</evidence>
<dbReference type="PANTHER" id="PTHR11733:SF167">
    <property type="entry name" value="FI17812P1-RELATED"/>
    <property type="match status" value="1"/>
</dbReference>
<dbReference type="InterPro" id="IPR000718">
    <property type="entry name" value="Peptidase_M13"/>
</dbReference>
<dbReference type="CDD" id="cd08662">
    <property type="entry name" value="M13"/>
    <property type="match status" value="1"/>
</dbReference>
<proteinExistence type="inferred from homology"/>
<dbReference type="GO" id="GO:0016787">
    <property type="term" value="F:hydrolase activity"/>
    <property type="evidence" value="ECO:0007669"/>
    <property type="project" value="UniProtKB-KW"/>
</dbReference>
<protein>
    <submittedName>
        <fullName evidence="11">M13-type metalloendopeptidase</fullName>
        <ecNumber evidence="11">3.4.24.-</ecNumber>
    </submittedName>
</protein>
<comment type="caution">
    <text evidence="11">The sequence shown here is derived from an EMBL/GenBank/DDBJ whole genome shotgun (WGS) entry which is preliminary data.</text>
</comment>
<dbReference type="EMBL" id="JAVRIC010000027">
    <property type="protein sequence ID" value="MDT0498828.1"/>
    <property type="molecule type" value="Genomic_DNA"/>
</dbReference>
<evidence type="ECO:0000256" key="4">
    <source>
        <dbReference type="ARBA" id="ARBA00022723"/>
    </source>
</evidence>
<keyword evidence="5 11" id="KW-0378">Hydrolase</keyword>
<dbReference type="Gene3D" id="1.10.1380.10">
    <property type="entry name" value="Neutral endopeptidase , domain2"/>
    <property type="match status" value="1"/>
</dbReference>
<keyword evidence="4" id="KW-0479">Metal-binding</keyword>
<dbReference type="Pfam" id="PF05649">
    <property type="entry name" value="Peptidase_M13_N"/>
    <property type="match status" value="1"/>
</dbReference>
<dbReference type="PROSITE" id="PS51257">
    <property type="entry name" value="PROKAR_LIPOPROTEIN"/>
    <property type="match status" value="1"/>
</dbReference>
<dbReference type="InterPro" id="IPR024079">
    <property type="entry name" value="MetalloPept_cat_dom_sf"/>
</dbReference>
<feature type="signal peptide" evidence="8">
    <location>
        <begin position="1"/>
        <end position="24"/>
    </location>
</feature>
<dbReference type="InterPro" id="IPR018497">
    <property type="entry name" value="Peptidase_M13_C"/>
</dbReference>
<feature type="domain" description="Peptidase M13 N-terminal" evidence="10">
    <location>
        <begin position="53"/>
        <end position="430"/>
    </location>
</feature>
<dbReference type="PRINTS" id="PR00786">
    <property type="entry name" value="NEPRILYSIN"/>
</dbReference>
<sequence length="686" mass="76460">MKRLTFGVLCALSLLACGGQNNNAAPANEPAAKQPQALSSGIDTANFDKSVRPQDDLFRYVNGHWLETTEIPADKSNYGAFSALADQAEKDLRAIIEESAAKADKTDGSNEQKVGDLYESFMDEAALETKGAEPLKDELAAIDSIDDKAQLPAAFAQLSKLGVRTPMGFYINQDAKDSTQYIAWFAQTGLGLPDRDYYLSDDAKFVAIREAYVAHMSTMLSGLGIVDAQPAAEQILAFETQLATTQWTRVDSRDDDKTYNPYEVAKLAELTPGLDWSGYLDAAGIDSDRVIVMQPSAYEGMAKLIAETPMPQIRSYLKWHLLTAYAPYLSKTFVDEDFAFYGKTLRGIEELSPRWKRGVGTVEDALGEVVGKIYVERHFPPEAKARMEKLVDNLKLAYRESISDIDWMSEETKAKALEKLSRFTTKIGYPDKWKDYDALKIKAGDLVGNVMQANTFAFQRDVDKLGQPIDRDEWHMTPQTVNAYYNPSMNEIVFPAAILQPPFFNFEAEDAVNYGGIGAVIGHEIGHGFDDQGSKYDGDGNLKSWWTDADREKFETRTKALISQYDNYCPLEGQCVQGALTIGENIGDLGGLSIGYKAYHLALGEESGPEIDGFSADQRVFMGWAQVWRRKYREAELLNRLKTDPHSPSEYRCNGVAKNVDAFYKAFDVKPSDALYLPPEQRVTIW</sequence>
<name>A0ABU2WLR8_9GAMM</name>
<evidence type="ECO:0000259" key="9">
    <source>
        <dbReference type="Pfam" id="PF01431"/>
    </source>
</evidence>
<evidence type="ECO:0000313" key="11">
    <source>
        <dbReference type="EMBL" id="MDT0498828.1"/>
    </source>
</evidence>
<dbReference type="EC" id="3.4.24.-" evidence="11"/>
<comment type="similarity">
    <text evidence="2">Belongs to the peptidase M13 family.</text>
</comment>
<dbReference type="RefSeq" id="WP_311366240.1">
    <property type="nucleotide sequence ID" value="NZ_JAVRIC010000027.1"/>
</dbReference>
<evidence type="ECO:0000313" key="12">
    <source>
        <dbReference type="Proteomes" id="UP001254608"/>
    </source>
</evidence>
<keyword evidence="12" id="KW-1185">Reference proteome</keyword>
<dbReference type="PANTHER" id="PTHR11733">
    <property type="entry name" value="ZINC METALLOPROTEASE FAMILY M13 NEPRILYSIN-RELATED"/>
    <property type="match status" value="1"/>
</dbReference>
<evidence type="ECO:0000256" key="7">
    <source>
        <dbReference type="ARBA" id="ARBA00023049"/>
    </source>
</evidence>
<dbReference type="Gene3D" id="3.40.390.10">
    <property type="entry name" value="Collagenase (Catalytic Domain)"/>
    <property type="match status" value="1"/>
</dbReference>
<keyword evidence="6" id="KW-0862">Zinc</keyword>
<comment type="cofactor">
    <cofactor evidence="1">
        <name>Zn(2+)</name>
        <dbReference type="ChEBI" id="CHEBI:29105"/>
    </cofactor>
</comment>
<keyword evidence="7" id="KW-0482">Metalloprotease</keyword>
<keyword evidence="8" id="KW-0732">Signal</keyword>
<evidence type="ECO:0000256" key="5">
    <source>
        <dbReference type="ARBA" id="ARBA00022801"/>
    </source>
</evidence>
<dbReference type="SUPFAM" id="SSF55486">
    <property type="entry name" value="Metalloproteases ('zincins'), catalytic domain"/>
    <property type="match status" value="1"/>
</dbReference>
<dbReference type="Proteomes" id="UP001254608">
    <property type="component" value="Unassembled WGS sequence"/>
</dbReference>
<gene>
    <name evidence="11" type="ORF">RM530_15875</name>
</gene>
<dbReference type="InterPro" id="IPR008753">
    <property type="entry name" value="Peptidase_M13_N"/>
</dbReference>
<reference evidence="11 12" key="1">
    <citation type="submission" date="2023-09" db="EMBL/GenBank/DDBJ databases">
        <authorList>
            <person name="Rey-Velasco X."/>
        </authorList>
    </citation>
    <scope>NUCLEOTIDE SEQUENCE [LARGE SCALE GENOMIC DNA]</scope>
    <source>
        <strain evidence="11 12">W345</strain>
    </source>
</reference>
<dbReference type="Pfam" id="PF01431">
    <property type="entry name" value="Peptidase_M13"/>
    <property type="match status" value="1"/>
</dbReference>
<feature type="domain" description="Peptidase M13 C-terminal" evidence="9">
    <location>
        <begin position="482"/>
        <end position="683"/>
    </location>
</feature>
<dbReference type="InterPro" id="IPR042089">
    <property type="entry name" value="Peptidase_M13_dom_2"/>
</dbReference>
<evidence type="ECO:0000256" key="2">
    <source>
        <dbReference type="ARBA" id="ARBA00007357"/>
    </source>
</evidence>
<evidence type="ECO:0000256" key="1">
    <source>
        <dbReference type="ARBA" id="ARBA00001947"/>
    </source>
</evidence>
<evidence type="ECO:0000256" key="8">
    <source>
        <dbReference type="SAM" id="SignalP"/>
    </source>
</evidence>
<evidence type="ECO:0000256" key="6">
    <source>
        <dbReference type="ARBA" id="ARBA00022833"/>
    </source>
</evidence>
<evidence type="ECO:0000259" key="10">
    <source>
        <dbReference type="Pfam" id="PF05649"/>
    </source>
</evidence>